<evidence type="ECO:0000259" key="7">
    <source>
        <dbReference type="PROSITE" id="PS51198"/>
    </source>
</evidence>
<keyword evidence="1 5" id="KW-0547">Nucleotide-binding</keyword>
<keyword evidence="3 5" id="KW-0347">Helicase</keyword>
<keyword evidence="6" id="KW-0175">Coiled coil</keyword>
<dbReference type="InterPro" id="IPR027417">
    <property type="entry name" value="P-loop_NTPase"/>
</dbReference>
<dbReference type="GO" id="GO:0043138">
    <property type="term" value="F:3'-5' DNA helicase activity"/>
    <property type="evidence" value="ECO:0007669"/>
    <property type="project" value="TreeGrafter"/>
</dbReference>
<feature type="domain" description="UvrD-like helicase ATP-binding" evidence="7">
    <location>
        <begin position="202"/>
        <end position="532"/>
    </location>
</feature>
<comment type="caution">
    <text evidence="8">The sequence shown here is derived from an EMBL/GenBank/DDBJ whole genome shotgun (WGS) entry which is preliminary data.</text>
</comment>
<proteinExistence type="predicted"/>
<feature type="binding site" evidence="5">
    <location>
        <begin position="223"/>
        <end position="230"/>
    </location>
    <ligand>
        <name>ATP</name>
        <dbReference type="ChEBI" id="CHEBI:30616"/>
    </ligand>
</feature>
<dbReference type="GO" id="GO:0016787">
    <property type="term" value="F:hydrolase activity"/>
    <property type="evidence" value="ECO:0007669"/>
    <property type="project" value="UniProtKB-UniRule"/>
</dbReference>
<dbReference type="OrthoDB" id="9787585at2"/>
<dbReference type="GO" id="GO:0003677">
    <property type="term" value="F:DNA binding"/>
    <property type="evidence" value="ECO:0007669"/>
    <property type="project" value="InterPro"/>
</dbReference>
<dbReference type="GO" id="GO:0005524">
    <property type="term" value="F:ATP binding"/>
    <property type="evidence" value="ECO:0007669"/>
    <property type="project" value="UniProtKB-UniRule"/>
</dbReference>
<dbReference type="GO" id="GO:0000725">
    <property type="term" value="P:recombinational repair"/>
    <property type="evidence" value="ECO:0007669"/>
    <property type="project" value="TreeGrafter"/>
</dbReference>
<keyword evidence="4 5" id="KW-0067">ATP-binding</keyword>
<dbReference type="InterPro" id="IPR000212">
    <property type="entry name" value="DNA_helicase_UvrD/REP"/>
</dbReference>
<dbReference type="EMBL" id="WNZW01000015">
    <property type="protein sequence ID" value="MUG47729.1"/>
    <property type="molecule type" value="Genomic_DNA"/>
</dbReference>
<dbReference type="PANTHER" id="PTHR11070:SF17">
    <property type="entry name" value="DNA HELICASE IV"/>
    <property type="match status" value="1"/>
</dbReference>
<gene>
    <name evidence="8" type="ORF">GNP95_22530</name>
</gene>
<dbReference type="AlphaFoldDB" id="A0A7X3CQB2"/>
<dbReference type="Pfam" id="PF00580">
    <property type="entry name" value="UvrD-helicase"/>
    <property type="match status" value="1"/>
</dbReference>
<dbReference type="InterPro" id="IPR027785">
    <property type="entry name" value="UvrD-like_helicase_C"/>
</dbReference>
<sequence>MAVNQTEAEERAYLSTMVSRLQKAIERLENKISTTRHEVIEAKKYVWDHMAGLDPAERAANRVDISLAIDHGEKAVDKQRKLRKLVEAPYFGRVDFIPDGHAKGDAYYIGVHAFNEEDSQENLIYDWRSPVASMFYDYSAGRADYSAPAGLVEGEISLKRQFKIKGQVMEYMIESSMNISDEVLQKELSQTSDEKMKNIVATIQKEQNVIIRNEHSHELIIQGVAGSGKTSVALHRIAFLLYRFKGTLTSQNILIISPNKVFSNYISNVLPELGEETILQIGIEELAERQLKNVCKFQTFNEQVTELTDSRNEALIGRIRYKASMDFVRELERFAAHIRDNDFIPADLIIDNVRIAKADILSAYKASGNMPIKQKLEKTALVIAGAARDEDGNRIKPATANKIKTAVKRMFKSLNLLAIYKDFYHFIGQPELFKLKKTRMLEFSDVFPLVYLQILVEGVNSFDAVKHLLVDEMQDYTPVQYAVISRLFTCKKTILGDSGQSVNPYSSSSITEIQKVFPEADTVELVKSYRSTIEIINFARQINPNSRIVPIERHGLHPRIKKSESWAGELTDMKQAIMEFLNSDHRSLGIVCKTQAQAEQVHQEIKEIHRDIHLLNFSSEQFYEGIMVTSCHMAKGLEFDHVIVPLVDGSNYKTDMDRSLLYIACTRAMHALTLTFHGEQSSFMPNTNHQVG</sequence>
<evidence type="ECO:0000256" key="6">
    <source>
        <dbReference type="SAM" id="Coils"/>
    </source>
</evidence>
<dbReference type="InterPro" id="IPR014016">
    <property type="entry name" value="UvrD-like_ATP-bd"/>
</dbReference>
<dbReference type="PROSITE" id="PS51198">
    <property type="entry name" value="UVRD_HELICASE_ATP_BIND"/>
    <property type="match status" value="1"/>
</dbReference>
<dbReference type="SUPFAM" id="SSF52540">
    <property type="entry name" value="P-loop containing nucleoside triphosphate hydrolases"/>
    <property type="match status" value="1"/>
</dbReference>
<dbReference type="PANTHER" id="PTHR11070">
    <property type="entry name" value="UVRD / RECB / PCRA DNA HELICASE FAMILY MEMBER"/>
    <property type="match status" value="1"/>
</dbReference>
<evidence type="ECO:0000313" key="8">
    <source>
        <dbReference type="EMBL" id="MUG47729.1"/>
    </source>
</evidence>
<evidence type="ECO:0000256" key="2">
    <source>
        <dbReference type="ARBA" id="ARBA00022801"/>
    </source>
</evidence>
<keyword evidence="2 5" id="KW-0378">Hydrolase</keyword>
<dbReference type="GO" id="GO:0005829">
    <property type="term" value="C:cytosol"/>
    <property type="evidence" value="ECO:0007669"/>
    <property type="project" value="TreeGrafter"/>
</dbReference>
<name>A0A7X3CQB2_9BACL</name>
<reference evidence="8 9" key="1">
    <citation type="submission" date="2019-11" db="EMBL/GenBank/DDBJ databases">
        <title>Draft genome sequences of five Paenibacillus species of dairy origin.</title>
        <authorList>
            <person name="Olajide A.M."/>
            <person name="Chen S."/>
            <person name="Lapointe G."/>
        </authorList>
    </citation>
    <scope>NUCLEOTIDE SEQUENCE [LARGE SCALE GENOMIC DNA]</scope>
    <source>
        <strain evidence="8 9">12CR55</strain>
    </source>
</reference>
<evidence type="ECO:0000256" key="1">
    <source>
        <dbReference type="ARBA" id="ARBA00022741"/>
    </source>
</evidence>
<evidence type="ECO:0000256" key="3">
    <source>
        <dbReference type="ARBA" id="ARBA00022806"/>
    </source>
</evidence>
<organism evidence="8 9">
    <name type="scientific">Paenibacillus woosongensis</name>
    <dbReference type="NCBI Taxonomy" id="307580"/>
    <lineage>
        <taxon>Bacteria</taxon>
        <taxon>Bacillati</taxon>
        <taxon>Bacillota</taxon>
        <taxon>Bacilli</taxon>
        <taxon>Bacillales</taxon>
        <taxon>Paenibacillaceae</taxon>
        <taxon>Paenibacillus</taxon>
    </lineage>
</organism>
<evidence type="ECO:0000256" key="5">
    <source>
        <dbReference type="PROSITE-ProRule" id="PRU00560"/>
    </source>
</evidence>
<protein>
    <submittedName>
        <fullName evidence="8">AAA family ATPase</fullName>
    </submittedName>
</protein>
<dbReference type="Gene3D" id="3.40.50.300">
    <property type="entry name" value="P-loop containing nucleotide triphosphate hydrolases"/>
    <property type="match status" value="2"/>
</dbReference>
<evidence type="ECO:0000313" key="9">
    <source>
        <dbReference type="Proteomes" id="UP000447876"/>
    </source>
</evidence>
<dbReference type="Proteomes" id="UP000447876">
    <property type="component" value="Unassembled WGS sequence"/>
</dbReference>
<feature type="coiled-coil region" evidence="6">
    <location>
        <begin position="11"/>
        <end position="45"/>
    </location>
</feature>
<dbReference type="Pfam" id="PF13538">
    <property type="entry name" value="UvrD_C_2"/>
    <property type="match status" value="1"/>
</dbReference>
<dbReference type="RefSeq" id="WP_155613099.1">
    <property type="nucleotide sequence ID" value="NZ_WNZW01000015.1"/>
</dbReference>
<accession>A0A7X3CQB2</accession>
<evidence type="ECO:0000256" key="4">
    <source>
        <dbReference type="ARBA" id="ARBA00022840"/>
    </source>
</evidence>